<organism evidence="2 3">
    <name type="scientific">Magallana gigas</name>
    <name type="common">Pacific oyster</name>
    <name type="synonym">Crassostrea gigas</name>
    <dbReference type="NCBI Taxonomy" id="29159"/>
    <lineage>
        <taxon>Eukaryota</taxon>
        <taxon>Metazoa</taxon>
        <taxon>Spiralia</taxon>
        <taxon>Lophotrochozoa</taxon>
        <taxon>Mollusca</taxon>
        <taxon>Bivalvia</taxon>
        <taxon>Autobranchia</taxon>
        <taxon>Pteriomorphia</taxon>
        <taxon>Ostreida</taxon>
        <taxon>Ostreoidea</taxon>
        <taxon>Ostreidae</taxon>
        <taxon>Magallana</taxon>
    </lineage>
</organism>
<sequence length="1093" mass="126066">MKDVVDILQPIVENKIGTTFRTKLSQNITCSSSVVSPGEQKKCVEMSIKKSKKNIEQVMSNENIDVLHFLGSGKSYNQIDRDRFNSTFVSKEDACKHSQYKTDKEKTGKIKPKTHHGKFENYEFKKEEFISEIQSYPSNKPINWSRLAKKYDVKCQGKQPMNGGQVLMNYAKTQGVNVNTFNPAKRVSGRDYLRRVRRSQIKIGKSKISIPSSRSAKKIKSIIKMKLKTQEINIGEKIAPKLSKINKIDTNGKLTTTETLVYGRKIPLTTIVQEEIERFRAAGILQSQNRPAYTSAPKENDNSDEENSFYLKLWHDHSDILNSSYVNFMVSFLYNTNNFLTDKEYKEKFPENLPMDVQTFVERPKLYIFGKSGSSDKEQLSYTKTRLQDLMSLKDTDIKVKLRVFTGDNPARQFEGGQQRGGNFSCLCGVNVKEHSNLVHCYRNQFLSLEERRRLIIKGDLWKKLETGETNPFQKLKKDELITELEHHEIWVDNEKKAELMDKLSTKLHGICRPAALMCDDPTKSANDISIQDYEVLFCEPLHDITNVVQNIIAELPFHVPKEIQKEFEQFSNTTIGDKNQIKGSDARLYAIKLAKFISTRYEENKIHEDFLFLVNSLVEFIQISYSNFKNRNPRQILRLYNQCFKFATLSKLIFGKPAKLTARKFFGSHYHGITVHLPETYRIFCLKSIIPEQEERSFGDLRRLSLQTTNRHAEYVVDNAVLRFTIQQQINSKPDTLKKQNSMISHQSKLLEKRGNTIFSNEFVKKNPVLFQAHLERISDFMLAGKDVLWSWVEGGIEFYDGEDEPCRRQEGPRIHNFTSFNLHRETSFLASVWKTCVDKFAEGLLKLPIKRIKVYNEKEAKFIYPPNDTTDPCANMVTEQDPVCRQGEDSESLSQMKNDAGKCFQHYQDNAVETHPNNDNKGNGAEACPHDAQEDTTDPCANMVTEQDPFCRQGEDSESLNQNILGTRDSDAHSLEESLPRKKRSLVEFDPQPKSCKKRLFIEAKDQPKSTADILNALLGNSKLVAEYTKYKRLCKTSPHDKSFRKCYDAALAKVQIAICKFQRETKNNPLLEEKRKLAESLLTHWKIYHF</sequence>
<dbReference type="AlphaFoldDB" id="A0A8W8JGT9"/>
<dbReference type="EnsemblMetazoa" id="G19244.1">
    <property type="protein sequence ID" value="G19244.1:cds"/>
    <property type="gene ID" value="G19244"/>
</dbReference>
<evidence type="ECO:0000313" key="2">
    <source>
        <dbReference type="EnsemblMetazoa" id="G19244.1:cds"/>
    </source>
</evidence>
<accession>A0A8W8JGT9</accession>
<protein>
    <submittedName>
        <fullName evidence="2">Uncharacterized protein</fullName>
    </submittedName>
</protein>
<feature type="region of interest" description="Disordered" evidence="1">
    <location>
        <begin position="914"/>
        <end position="945"/>
    </location>
</feature>
<evidence type="ECO:0000256" key="1">
    <source>
        <dbReference type="SAM" id="MobiDB-lite"/>
    </source>
</evidence>
<dbReference type="Proteomes" id="UP000005408">
    <property type="component" value="Unassembled WGS sequence"/>
</dbReference>
<name>A0A8W8JGT9_MAGGI</name>
<evidence type="ECO:0000313" key="3">
    <source>
        <dbReference type="Proteomes" id="UP000005408"/>
    </source>
</evidence>
<reference evidence="2" key="1">
    <citation type="submission" date="2022-08" db="UniProtKB">
        <authorList>
            <consortium name="EnsemblMetazoa"/>
        </authorList>
    </citation>
    <scope>IDENTIFICATION</scope>
    <source>
        <strain evidence="2">05x7-T-G4-1.051#20</strain>
    </source>
</reference>
<keyword evidence="3" id="KW-1185">Reference proteome</keyword>
<proteinExistence type="predicted"/>